<dbReference type="Proteomes" id="UP000791080">
    <property type="component" value="Unassembled WGS sequence"/>
</dbReference>
<organism evidence="2 3">
    <name type="scientific">Actinoalloteichus caeruleus DSM 43889</name>
    <dbReference type="NCBI Taxonomy" id="1120930"/>
    <lineage>
        <taxon>Bacteria</taxon>
        <taxon>Bacillati</taxon>
        <taxon>Actinomycetota</taxon>
        <taxon>Actinomycetes</taxon>
        <taxon>Pseudonocardiales</taxon>
        <taxon>Pseudonocardiaceae</taxon>
        <taxon>Actinoalloteichus</taxon>
        <taxon>Actinoalloteichus cyanogriseus</taxon>
    </lineage>
</organism>
<dbReference type="PANTHER" id="PTHR36222">
    <property type="entry name" value="SERINE PROTEASE INHIBITOR RV3364C"/>
    <property type="match status" value="1"/>
</dbReference>
<keyword evidence="3" id="KW-1185">Reference proteome</keyword>
<gene>
    <name evidence="2" type="ORF">G443_004875</name>
</gene>
<evidence type="ECO:0000313" key="3">
    <source>
        <dbReference type="Proteomes" id="UP000791080"/>
    </source>
</evidence>
<dbReference type="Pfam" id="PF03259">
    <property type="entry name" value="Robl_LC7"/>
    <property type="match status" value="1"/>
</dbReference>
<dbReference type="Gene3D" id="3.30.450.30">
    <property type="entry name" value="Dynein light chain 2a, cytoplasmic"/>
    <property type="match status" value="1"/>
</dbReference>
<reference evidence="2 3" key="2">
    <citation type="submission" date="2022-06" db="EMBL/GenBank/DDBJ databases">
        <title>Genomic Encyclopedia of Type Strains, Phase I: the one thousand microbial genomes (KMG-I) project.</title>
        <authorList>
            <person name="Kyrpides N."/>
        </authorList>
    </citation>
    <scope>NUCLEOTIDE SEQUENCE [LARGE SCALE GENOMIC DNA]</scope>
    <source>
        <strain evidence="2 3">DSM 43889</strain>
    </source>
</reference>
<sequence>MSRPRSAEAQKLAWLVNNFVSLTPSVVHAAVVSVDGLPLTCSDGVPNEHAEQLAALSSGLVSLAHGSSRLFDLGSYDQTVIRNEHGFVLIMTVAENSCLTVLTTADCDMKVVAYQMTLLVENAGHVLTPQLRKELREAVVA</sequence>
<dbReference type="InterPro" id="IPR053141">
    <property type="entry name" value="Mycobact_SerProt_Inhib_Rv3364c"/>
</dbReference>
<dbReference type="PANTHER" id="PTHR36222:SF1">
    <property type="entry name" value="SERINE PROTEASE INHIBITOR RV3364C"/>
    <property type="match status" value="1"/>
</dbReference>
<evidence type="ECO:0000259" key="1">
    <source>
        <dbReference type="SMART" id="SM00960"/>
    </source>
</evidence>
<feature type="domain" description="Roadblock/LAMTOR2" evidence="1">
    <location>
        <begin position="13"/>
        <end position="103"/>
    </location>
</feature>
<dbReference type="SUPFAM" id="SSF103196">
    <property type="entry name" value="Roadblock/LC7 domain"/>
    <property type="match status" value="1"/>
</dbReference>
<accession>A0ABT1JQ08</accession>
<dbReference type="InterPro" id="IPR004942">
    <property type="entry name" value="Roadblock/LAMTOR2_dom"/>
</dbReference>
<name>A0ABT1JQ08_ACTCY</name>
<evidence type="ECO:0000313" key="2">
    <source>
        <dbReference type="EMBL" id="MCP2334605.1"/>
    </source>
</evidence>
<proteinExistence type="predicted"/>
<dbReference type="SMART" id="SM00960">
    <property type="entry name" value="Robl_LC7"/>
    <property type="match status" value="1"/>
</dbReference>
<dbReference type="EMBL" id="AUBJ02000001">
    <property type="protein sequence ID" value="MCP2334605.1"/>
    <property type="molecule type" value="Genomic_DNA"/>
</dbReference>
<comment type="caution">
    <text evidence="2">The sequence shown here is derived from an EMBL/GenBank/DDBJ whole genome shotgun (WGS) entry which is preliminary data.</text>
</comment>
<protein>
    <recommendedName>
        <fullName evidence="1">Roadblock/LAMTOR2 domain-containing protein</fullName>
    </recommendedName>
</protein>
<reference evidence="2 3" key="1">
    <citation type="submission" date="2013-07" db="EMBL/GenBank/DDBJ databases">
        <authorList>
            <consortium name="DOE Joint Genome Institute"/>
            <person name="Reeve W."/>
            <person name="Huntemann M."/>
            <person name="Han J."/>
            <person name="Chen A."/>
            <person name="Kyrpides N."/>
            <person name="Mavromatis K."/>
            <person name="Markowitz V."/>
            <person name="Palaniappan K."/>
            <person name="Ivanova N."/>
            <person name="Schaumberg A."/>
            <person name="Pati A."/>
            <person name="Liolios K."/>
            <person name="Nordberg H.P."/>
            <person name="Cantor M.N."/>
            <person name="Hua S.X."/>
            <person name="Woyke T."/>
        </authorList>
    </citation>
    <scope>NUCLEOTIDE SEQUENCE [LARGE SCALE GENOMIC DNA]</scope>
    <source>
        <strain evidence="2 3">DSM 43889</strain>
    </source>
</reference>